<evidence type="ECO:0000256" key="1">
    <source>
        <dbReference type="SAM" id="MobiDB-lite"/>
    </source>
</evidence>
<sequence>MSRIREENDVNDNLSVVDYCSKQMKQKSLSEKPLNGIAYNAHDMAGPAKQSKTKQKLSEDMNDEEKESVIQEVLDYMLGHRSPVASSSDCLFYKGVAPSKEKFSPSCSHNQPSVTDFPVYRSSPPKHLNSAHFSKRNVATNIKDKKAKKTKIIVGKQPEEQRESHIQKLLEDGFGATTALASIEATYASNILGKEHFLLSKQPEQVGDSKHQHTCKMYTKPFGKKCSMDNHLCLECQELVQ</sequence>
<keyword evidence="3" id="KW-1185">Reference proteome</keyword>
<proteinExistence type="predicted"/>
<reference evidence="2 3" key="1">
    <citation type="journal article" date="2023" name="Nucleic Acids Res.">
        <title>The hologenome of Daphnia magna reveals possible DNA methylation and microbiome-mediated evolution of the host genome.</title>
        <authorList>
            <person name="Chaturvedi A."/>
            <person name="Li X."/>
            <person name="Dhandapani V."/>
            <person name="Marshall H."/>
            <person name="Kissane S."/>
            <person name="Cuenca-Cambronero M."/>
            <person name="Asole G."/>
            <person name="Calvet F."/>
            <person name="Ruiz-Romero M."/>
            <person name="Marangio P."/>
            <person name="Guigo R."/>
            <person name="Rago D."/>
            <person name="Mirbahai L."/>
            <person name="Eastwood N."/>
            <person name="Colbourne J.K."/>
            <person name="Zhou J."/>
            <person name="Mallon E."/>
            <person name="Orsini L."/>
        </authorList>
    </citation>
    <scope>NUCLEOTIDE SEQUENCE [LARGE SCALE GENOMIC DNA]</scope>
    <source>
        <strain evidence="2">LRV0_1</strain>
    </source>
</reference>
<protein>
    <submittedName>
        <fullName evidence="2">Uncharacterized protein</fullName>
    </submittedName>
</protein>
<gene>
    <name evidence="2" type="ORF">OUZ56_029283</name>
</gene>
<comment type="caution">
    <text evidence="2">The sequence shown here is derived from an EMBL/GenBank/DDBJ whole genome shotgun (WGS) entry which is preliminary data.</text>
</comment>
<name>A0ABR0B6D9_9CRUS</name>
<evidence type="ECO:0000313" key="2">
    <source>
        <dbReference type="EMBL" id="KAK4037246.1"/>
    </source>
</evidence>
<evidence type="ECO:0000313" key="3">
    <source>
        <dbReference type="Proteomes" id="UP001234178"/>
    </source>
</evidence>
<dbReference type="Proteomes" id="UP001234178">
    <property type="component" value="Unassembled WGS sequence"/>
</dbReference>
<organism evidence="2 3">
    <name type="scientific">Daphnia magna</name>
    <dbReference type="NCBI Taxonomy" id="35525"/>
    <lineage>
        <taxon>Eukaryota</taxon>
        <taxon>Metazoa</taxon>
        <taxon>Ecdysozoa</taxon>
        <taxon>Arthropoda</taxon>
        <taxon>Crustacea</taxon>
        <taxon>Branchiopoda</taxon>
        <taxon>Diplostraca</taxon>
        <taxon>Cladocera</taxon>
        <taxon>Anomopoda</taxon>
        <taxon>Daphniidae</taxon>
        <taxon>Daphnia</taxon>
    </lineage>
</organism>
<accession>A0ABR0B6D9</accession>
<dbReference type="EMBL" id="JAOYFB010000040">
    <property type="protein sequence ID" value="KAK4037246.1"/>
    <property type="molecule type" value="Genomic_DNA"/>
</dbReference>
<feature type="region of interest" description="Disordered" evidence="1">
    <location>
        <begin position="40"/>
        <end position="63"/>
    </location>
</feature>